<sequence>MGRYFVGLLLPDDIADLVDGWRQRFDPELAEQCPPHITVAAPFEAEDDGELVAKVRQLLPAYPQCFMRSLGLGVFWGTPNILHLKIDSNACLEELHRSLIEVIGGKDEWEYNPHITLAHLNRRQLDEAILFFAHTEAHFYLDFYFICRKLVLFKKLSSGKWVVVQNSRS</sequence>
<accession>A0A1F4VGV9</accession>
<dbReference type="PANTHER" id="PTHR40037:SF1">
    <property type="entry name" value="PHOSPHOESTERASE SAOUHSC_00951-RELATED"/>
    <property type="match status" value="1"/>
</dbReference>
<evidence type="ECO:0008006" key="3">
    <source>
        <dbReference type="Google" id="ProtNLM"/>
    </source>
</evidence>
<dbReference type="EMBL" id="MEVC01000006">
    <property type="protein sequence ID" value="OGC55973.1"/>
    <property type="molecule type" value="Genomic_DNA"/>
</dbReference>
<gene>
    <name evidence="1" type="ORF">A2797_01220</name>
</gene>
<dbReference type="AlphaFoldDB" id="A0A1F4VGV9"/>
<dbReference type="SUPFAM" id="SSF55144">
    <property type="entry name" value="LigT-like"/>
    <property type="match status" value="1"/>
</dbReference>
<protein>
    <recommendedName>
        <fullName evidence="3">2'-5' RNA ligase</fullName>
    </recommendedName>
</protein>
<dbReference type="PANTHER" id="PTHR40037">
    <property type="entry name" value="PHOSPHOESTERASE YJCG-RELATED"/>
    <property type="match status" value="1"/>
</dbReference>
<proteinExistence type="predicted"/>
<evidence type="ECO:0000313" key="1">
    <source>
        <dbReference type="EMBL" id="OGC55973.1"/>
    </source>
</evidence>
<dbReference type="Pfam" id="PF13563">
    <property type="entry name" value="2_5_RNA_ligase2"/>
    <property type="match status" value="1"/>
</dbReference>
<dbReference type="InterPro" id="IPR009097">
    <property type="entry name" value="Cyclic_Pdiesterase"/>
</dbReference>
<organism evidence="1 2">
    <name type="scientific">candidate division WWE3 bacterium RIFCSPHIGHO2_01_FULL_48_15</name>
    <dbReference type="NCBI Taxonomy" id="1802619"/>
    <lineage>
        <taxon>Bacteria</taxon>
        <taxon>Katanobacteria</taxon>
    </lineage>
</organism>
<dbReference type="InterPro" id="IPR050580">
    <property type="entry name" value="2H_phosphoesterase_YjcG-like"/>
</dbReference>
<dbReference type="Gene3D" id="3.90.1140.10">
    <property type="entry name" value="Cyclic phosphodiesterase"/>
    <property type="match status" value="1"/>
</dbReference>
<dbReference type="STRING" id="1802619.A2797_01220"/>
<name>A0A1F4VGV9_UNCKA</name>
<dbReference type="Proteomes" id="UP000179005">
    <property type="component" value="Unassembled WGS sequence"/>
</dbReference>
<evidence type="ECO:0000313" key="2">
    <source>
        <dbReference type="Proteomes" id="UP000179005"/>
    </source>
</evidence>
<reference evidence="1 2" key="1">
    <citation type="journal article" date="2016" name="Nat. Commun.">
        <title>Thousands of microbial genomes shed light on interconnected biogeochemical processes in an aquifer system.</title>
        <authorList>
            <person name="Anantharaman K."/>
            <person name="Brown C.T."/>
            <person name="Hug L.A."/>
            <person name="Sharon I."/>
            <person name="Castelle C.J."/>
            <person name="Probst A.J."/>
            <person name="Thomas B.C."/>
            <person name="Singh A."/>
            <person name="Wilkins M.J."/>
            <person name="Karaoz U."/>
            <person name="Brodie E.L."/>
            <person name="Williams K.H."/>
            <person name="Hubbard S.S."/>
            <person name="Banfield J.F."/>
        </authorList>
    </citation>
    <scope>NUCLEOTIDE SEQUENCE [LARGE SCALE GENOMIC DNA]</scope>
</reference>
<comment type="caution">
    <text evidence="1">The sequence shown here is derived from an EMBL/GenBank/DDBJ whole genome shotgun (WGS) entry which is preliminary data.</text>
</comment>